<dbReference type="AlphaFoldDB" id="A0A5B7E764"/>
<comment type="caution">
    <text evidence="2">The sequence shown here is derived from an EMBL/GenBank/DDBJ whole genome shotgun (WGS) entry which is preliminary data.</text>
</comment>
<evidence type="ECO:0000256" key="1">
    <source>
        <dbReference type="SAM" id="MobiDB-lite"/>
    </source>
</evidence>
<sequence>MERRGSRDPRGTVVGSKTGLVCVTERDKRWIWQHRTFSFGNTAHHHQWPGNYFITRHETSERTGRSTSTSTCPTSSTCSVNG</sequence>
<proteinExistence type="predicted"/>
<protein>
    <submittedName>
        <fullName evidence="2">Uncharacterized protein</fullName>
    </submittedName>
</protein>
<keyword evidence="3" id="KW-1185">Reference proteome</keyword>
<feature type="compositionally biased region" description="Low complexity" evidence="1">
    <location>
        <begin position="65"/>
        <end position="82"/>
    </location>
</feature>
<reference evidence="2 3" key="1">
    <citation type="submission" date="2019-05" db="EMBL/GenBank/DDBJ databases">
        <title>Another draft genome of Portunus trituberculatus and its Hox gene families provides insights of decapod evolution.</title>
        <authorList>
            <person name="Jeong J.-H."/>
            <person name="Song I."/>
            <person name="Kim S."/>
            <person name="Choi T."/>
            <person name="Kim D."/>
            <person name="Ryu S."/>
            <person name="Kim W."/>
        </authorList>
    </citation>
    <scope>NUCLEOTIDE SEQUENCE [LARGE SCALE GENOMIC DNA]</scope>
    <source>
        <tissue evidence="2">Muscle</tissue>
    </source>
</reference>
<evidence type="ECO:0000313" key="3">
    <source>
        <dbReference type="Proteomes" id="UP000324222"/>
    </source>
</evidence>
<organism evidence="2 3">
    <name type="scientific">Portunus trituberculatus</name>
    <name type="common">Swimming crab</name>
    <name type="synonym">Neptunus trituberculatus</name>
    <dbReference type="NCBI Taxonomy" id="210409"/>
    <lineage>
        <taxon>Eukaryota</taxon>
        <taxon>Metazoa</taxon>
        <taxon>Ecdysozoa</taxon>
        <taxon>Arthropoda</taxon>
        <taxon>Crustacea</taxon>
        <taxon>Multicrustacea</taxon>
        <taxon>Malacostraca</taxon>
        <taxon>Eumalacostraca</taxon>
        <taxon>Eucarida</taxon>
        <taxon>Decapoda</taxon>
        <taxon>Pleocyemata</taxon>
        <taxon>Brachyura</taxon>
        <taxon>Eubrachyura</taxon>
        <taxon>Portunoidea</taxon>
        <taxon>Portunidae</taxon>
        <taxon>Portuninae</taxon>
        <taxon>Portunus</taxon>
    </lineage>
</organism>
<feature type="region of interest" description="Disordered" evidence="1">
    <location>
        <begin position="57"/>
        <end position="82"/>
    </location>
</feature>
<evidence type="ECO:0000313" key="2">
    <source>
        <dbReference type="EMBL" id="MPC29046.1"/>
    </source>
</evidence>
<dbReference type="EMBL" id="VSRR010002005">
    <property type="protein sequence ID" value="MPC29046.1"/>
    <property type="molecule type" value="Genomic_DNA"/>
</dbReference>
<dbReference type="Proteomes" id="UP000324222">
    <property type="component" value="Unassembled WGS sequence"/>
</dbReference>
<accession>A0A5B7E764</accession>
<gene>
    <name evidence="2" type="ORF">E2C01_022263</name>
</gene>
<name>A0A5B7E764_PORTR</name>